<comment type="caution">
    <text evidence="2">The sequence shown here is derived from an EMBL/GenBank/DDBJ whole genome shotgun (WGS) entry which is preliminary data.</text>
</comment>
<feature type="region of interest" description="Disordered" evidence="1">
    <location>
        <begin position="61"/>
        <end position="87"/>
    </location>
</feature>
<evidence type="ECO:0000313" key="2">
    <source>
        <dbReference type="EMBL" id="GIP14738.1"/>
    </source>
</evidence>
<keyword evidence="3" id="KW-1185">Reference proteome</keyword>
<dbReference type="EMBL" id="BOSE01000001">
    <property type="protein sequence ID" value="GIP14738.1"/>
    <property type="molecule type" value="Genomic_DNA"/>
</dbReference>
<organism evidence="2 3">
    <name type="scientific">Paenibacillus montaniterrae</name>
    <dbReference type="NCBI Taxonomy" id="429341"/>
    <lineage>
        <taxon>Bacteria</taxon>
        <taxon>Bacillati</taxon>
        <taxon>Bacillota</taxon>
        <taxon>Bacilli</taxon>
        <taxon>Bacillales</taxon>
        <taxon>Paenibacillaceae</taxon>
        <taxon>Paenibacillus</taxon>
    </lineage>
</organism>
<evidence type="ECO:0000256" key="1">
    <source>
        <dbReference type="SAM" id="MobiDB-lite"/>
    </source>
</evidence>
<accession>A0A920CWY4</accession>
<sequence length="87" mass="9311">MTSQTIEGAIEKPSKAPAVRRQLSSVILPVPKRWIKEPLTKLETIVPPAIIIEISPAEPIDAPISGHMTGHADPSKESGSPKLINAK</sequence>
<proteinExistence type="predicted"/>
<dbReference type="Proteomes" id="UP000683139">
    <property type="component" value="Unassembled WGS sequence"/>
</dbReference>
<dbReference type="AlphaFoldDB" id="A0A920CWY4"/>
<name>A0A920CWY4_9BACL</name>
<gene>
    <name evidence="2" type="ORF">J40TS1_03800</name>
</gene>
<reference evidence="2" key="1">
    <citation type="submission" date="2021-03" db="EMBL/GenBank/DDBJ databases">
        <title>Antimicrobial resistance genes in bacteria isolated from Japanese honey, and their potential for conferring macrolide and lincosamide resistance in the American foulbrood pathogen Paenibacillus larvae.</title>
        <authorList>
            <person name="Okamoto M."/>
            <person name="Kumagai M."/>
            <person name="Kanamori H."/>
            <person name="Takamatsu D."/>
        </authorList>
    </citation>
    <scope>NUCLEOTIDE SEQUENCE</scope>
    <source>
        <strain evidence="2">J40TS1</strain>
    </source>
</reference>
<protein>
    <submittedName>
        <fullName evidence="2">Uncharacterized protein</fullName>
    </submittedName>
</protein>
<evidence type="ECO:0000313" key="3">
    <source>
        <dbReference type="Proteomes" id="UP000683139"/>
    </source>
</evidence>